<dbReference type="Proteomes" id="UP000254263">
    <property type="component" value="Unassembled WGS sequence"/>
</dbReference>
<evidence type="ECO:0000313" key="1">
    <source>
        <dbReference type="EMBL" id="SUB78740.1"/>
    </source>
</evidence>
<dbReference type="AlphaFoldDB" id="A0A379DK35"/>
<sequence length="54" mass="6127">MKLTWGFPFYNETISKVRLGTSPFRCIRMRKVQGAKTEAEGNAPKYVTEAEGCK</sequence>
<evidence type="ECO:0000313" key="2">
    <source>
        <dbReference type="Proteomes" id="UP000254263"/>
    </source>
</evidence>
<protein>
    <submittedName>
        <fullName evidence="1">Uncharacterized protein</fullName>
    </submittedName>
</protein>
<accession>A0A379DK35</accession>
<reference evidence="1 2" key="1">
    <citation type="submission" date="2018-06" db="EMBL/GenBank/DDBJ databases">
        <authorList>
            <consortium name="Pathogen Informatics"/>
            <person name="Doyle S."/>
        </authorList>
    </citation>
    <scope>NUCLEOTIDE SEQUENCE [LARGE SCALE GENOMIC DNA]</scope>
    <source>
        <strain evidence="1 2">NCTC13100</strain>
    </source>
</reference>
<dbReference type="EMBL" id="UGTI01000001">
    <property type="protein sequence ID" value="SUB78740.1"/>
    <property type="molecule type" value="Genomic_DNA"/>
</dbReference>
<organism evidence="1 2">
    <name type="scientific">Porphyromonas macacae</name>
    <dbReference type="NCBI Taxonomy" id="28115"/>
    <lineage>
        <taxon>Bacteria</taxon>
        <taxon>Pseudomonadati</taxon>
        <taxon>Bacteroidota</taxon>
        <taxon>Bacteroidia</taxon>
        <taxon>Bacteroidales</taxon>
        <taxon>Porphyromonadaceae</taxon>
        <taxon>Porphyromonas</taxon>
    </lineage>
</organism>
<gene>
    <name evidence="1" type="ORF">NCTC13100_01926</name>
</gene>
<name>A0A379DK35_9PORP</name>
<proteinExistence type="predicted"/>